<evidence type="ECO:0000256" key="1">
    <source>
        <dbReference type="ARBA" id="ARBA00006620"/>
    </source>
</evidence>
<evidence type="ECO:0000256" key="7">
    <source>
        <dbReference type="ARBA" id="ARBA00023016"/>
    </source>
</evidence>
<comment type="caution">
    <text evidence="8">The sequence shown here is derived from an EMBL/GenBank/DDBJ whole genome shotgun (WGS) entry which is preliminary data.</text>
</comment>
<accession>A0A8J3AHU1</accession>
<dbReference type="Gene3D" id="3.30.920.30">
    <property type="entry name" value="Hypothetical protein"/>
    <property type="match status" value="1"/>
</dbReference>
<reference evidence="8" key="2">
    <citation type="submission" date="2020-09" db="EMBL/GenBank/DDBJ databases">
        <authorList>
            <person name="Sun Q."/>
            <person name="Zhou Y."/>
        </authorList>
    </citation>
    <scope>NUCLEOTIDE SEQUENCE</scope>
    <source>
        <strain evidence="8">CGMCC 1.14988</strain>
    </source>
</reference>
<name>A0A8J3AHU1_9ACTN</name>
<dbReference type="InterPro" id="IPR012933">
    <property type="entry name" value="HicA_mRNA_interferase"/>
</dbReference>
<dbReference type="GO" id="GO:0016787">
    <property type="term" value="F:hydrolase activity"/>
    <property type="evidence" value="ECO:0007669"/>
    <property type="project" value="UniProtKB-KW"/>
</dbReference>
<evidence type="ECO:0000256" key="4">
    <source>
        <dbReference type="ARBA" id="ARBA00022759"/>
    </source>
</evidence>
<keyword evidence="5" id="KW-0378">Hydrolase</keyword>
<evidence type="ECO:0000256" key="6">
    <source>
        <dbReference type="ARBA" id="ARBA00022884"/>
    </source>
</evidence>
<organism evidence="8 9">
    <name type="scientific">Egicoccus halophilus</name>
    <dbReference type="NCBI Taxonomy" id="1670830"/>
    <lineage>
        <taxon>Bacteria</taxon>
        <taxon>Bacillati</taxon>
        <taxon>Actinomycetota</taxon>
        <taxon>Nitriliruptoria</taxon>
        <taxon>Egicoccales</taxon>
        <taxon>Egicoccaceae</taxon>
        <taxon>Egicoccus</taxon>
    </lineage>
</organism>
<keyword evidence="2" id="KW-1277">Toxin-antitoxin system</keyword>
<keyword evidence="4" id="KW-0255">Endonuclease</keyword>
<dbReference type="Pfam" id="PF07927">
    <property type="entry name" value="HicA_toxin"/>
    <property type="match status" value="1"/>
</dbReference>
<evidence type="ECO:0000313" key="9">
    <source>
        <dbReference type="Proteomes" id="UP000650511"/>
    </source>
</evidence>
<keyword evidence="9" id="KW-1185">Reference proteome</keyword>
<dbReference type="Proteomes" id="UP000650511">
    <property type="component" value="Unassembled WGS sequence"/>
</dbReference>
<keyword evidence="6" id="KW-0694">RNA-binding</keyword>
<dbReference type="OrthoDB" id="9799039at2"/>
<dbReference type="SUPFAM" id="SSF54786">
    <property type="entry name" value="YcfA/nrd intein domain"/>
    <property type="match status" value="1"/>
</dbReference>
<dbReference type="RefSeq" id="WP_130649563.1">
    <property type="nucleotide sequence ID" value="NZ_BMHA01000028.1"/>
</dbReference>
<proteinExistence type="inferred from homology"/>
<dbReference type="GO" id="GO:0004519">
    <property type="term" value="F:endonuclease activity"/>
    <property type="evidence" value="ECO:0007669"/>
    <property type="project" value="UniProtKB-KW"/>
</dbReference>
<sequence>MKRRDLIRQLRDAANDAGLEFASLRNAGGHEVFSLDGLRIPIPNHREIAEGTARSIMRQAAAKLGEEWWR</sequence>
<gene>
    <name evidence="8" type="ORF">GCM10011354_36220</name>
</gene>
<keyword evidence="7" id="KW-0346">Stress response</keyword>
<evidence type="ECO:0000256" key="2">
    <source>
        <dbReference type="ARBA" id="ARBA00022649"/>
    </source>
</evidence>
<protein>
    <recommendedName>
        <fullName evidence="10">Type II toxin-antitoxin system HicA family toxin</fullName>
    </recommendedName>
</protein>
<evidence type="ECO:0008006" key="10">
    <source>
        <dbReference type="Google" id="ProtNLM"/>
    </source>
</evidence>
<reference evidence="8" key="1">
    <citation type="journal article" date="2014" name="Int. J. Syst. Evol. Microbiol.">
        <title>Complete genome sequence of Corynebacterium casei LMG S-19264T (=DSM 44701T), isolated from a smear-ripened cheese.</title>
        <authorList>
            <consortium name="US DOE Joint Genome Institute (JGI-PGF)"/>
            <person name="Walter F."/>
            <person name="Albersmeier A."/>
            <person name="Kalinowski J."/>
            <person name="Ruckert C."/>
        </authorList>
    </citation>
    <scope>NUCLEOTIDE SEQUENCE</scope>
    <source>
        <strain evidence="8">CGMCC 1.14988</strain>
    </source>
</reference>
<dbReference type="InterPro" id="IPR038570">
    <property type="entry name" value="HicA_sf"/>
</dbReference>
<dbReference type="AlphaFoldDB" id="A0A8J3AHU1"/>
<evidence type="ECO:0000256" key="3">
    <source>
        <dbReference type="ARBA" id="ARBA00022722"/>
    </source>
</evidence>
<dbReference type="GO" id="GO:0003729">
    <property type="term" value="F:mRNA binding"/>
    <property type="evidence" value="ECO:0007669"/>
    <property type="project" value="InterPro"/>
</dbReference>
<evidence type="ECO:0000313" key="8">
    <source>
        <dbReference type="EMBL" id="GGI09870.1"/>
    </source>
</evidence>
<comment type="similarity">
    <text evidence="1">Belongs to the HicA mRNA interferase family.</text>
</comment>
<keyword evidence="3" id="KW-0540">Nuclease</keyword>
<evidence type="ECO:0000256" key="5">
    <source>
        <dbReference type="ARBA" id="ARBA00022801"/>
    </source>
</evidence>
<dbReference type="EMBL" id="BMHA01000028">
    <property type="protein sequence ID" value="GGI09870.1"/>
    <property type="molecule type" value="Genomic_DNA"/>
</dbReference>